<evidence type="ECO:0000313" key="3">
    <source>
        <dbReference type="Proteomes" id="UP000635726"/>
    </source>
</evidence>
<dbReference type="EMBL" id="BMOE01000007">
    <property type="protein sequence ID" value="GGJ78418.1"/>
    <property type="molecule type" value="Genomic_DNA"/>
</dbReference>
<dbReference type="Gene3D" id="3.30.70.1900">
    <property type="match status" value="1"/>
</dbReference>
<reference evidence="2" key="1">
    <citation type="journal article" date="2014" name="Int. J. Syst. Evol. Microbiol.">
        <title>Complete genome sequence of Corynebacterium casei LMG S-19264T (=DSM 44701T), isolated from a smear-ripened cheese.</title>
        <authorList>
            <consortium name="US DOE Joint Genome Institute (JGI-PGF)"/>
            <person name="Walter F."/>
            <person name="Albersmeier A."/>
            <person name="Kalinowski J."/>
            <person name="Ruckert C."/>
        </authorList>
    </citation>
    <scope>NUCLEOTIDE SEQUENCE</scope>
    <source>
        <strain evidence="2">JCM 14371</strain>
    </source>
</reference>
<keyword evidence="3" id="KW-1185">Reference proteome</keyword>
<evidence type="ECO:0000313" key="2">
    <source>
        <dbReference type="EMBL" id="GGJ78418.1"/>
    </source>
</evidence>
<dbReference type="AlphaFoldDB" id="A0A917UR13"/>
<dbReference type="RefSeq" id="WP_188963419.1">
    <property type="nucleotide sequence ID" value="NZ_BMOE01000007.1"/>
</dbReference>
<name>A0A917UR13_9DEIO</name>
<dbReference type="Proteomes" id="UP000635726">
    <property type="component" value="Unassembled WGS sequence"/>
</dbReference>
<dbReference type="InterPro" id="IPR019267">
    <property type="entry name" value="CRISPR-assoc_Cas6_C"/>
</dbReference>
<evidence type="ECO:0000259" key="1">
    <source>
        <dbReference type="Pfam" id="PF10040"/>
    </source>
</evidence>
<feature type="domain" description="CRISPR-associated protein Cas6 C-terminal" evidence="1">
    <location>
        <begin position="197"/>
        <end position="309"/>
    </location>
</feature>
<dbReference type="Pfam" id="PF10040">
    <property type="entry name" value="CRISPR_Cas6"/>
    <property type="match status" value="1"/>
</dbReference>
<protein>
    <recommendedName>
        <fullName evidence="1">CRISPR-associated protein Cas6 C-terminal domain-containing protein</fullName>
    </recommendedName>
</protein>
<reference evidence="2" key="2">
    <citation type="submission" date="2020-09" db="EMBL/GenBank/DDBJ databases">
        <authorList>
            <person name="Sun Q."/>
            <person name="Ohkuma M."/>
        </authorList>
    </citation>
    <scope>NUCLEOTIDE SEQUENCE</scope>
    <source>
        <strain evidence="2">JCM 14371</strain>
    </source>
</reference>
<proteinExistence type="predicted"/>
<gene>
    <name evidence="2" type="ORF">GCM10008939_22900</name>
</gene>
<sequence>MPDFDLPFTVLRVTLRAEEDVHLPPFPGSKLEGAFGRALYRLACTQPHRETCTGCPLQPICPYGLTYQPHLPAEVRAASLGTPPRPVVFRIPHTQGVLLQPGDTFTFGLTILGTALTQLPYLLAALREVGQAGLGHLRGVLELTEVQSVNPYTGETVTLLQEGQLGVHLHPIILNVDHLPPVPDGEVTLDLQSLVNIQVDGRTVQNLHFPVLVRALQRRISNLEQIHGGRRSMGQDFTTLPYLARTVNTRNLDLRPVTQARKGSRPNERAMMHGWMGTLSYTGDLRPFSVLLRYGEQLGVGKWAHFGAGLYTLR</sequence>
<accession>A0A917UR13</accession>
<comment type="caution">
    <text evidence="2">The sequence shown here is derived from an EMBL/GenBank/DDBJ whole genome shotgun (WGS) entry which is preliminary data.</text>
</comment>
<organism evidence="2 3">
    <name type="scientific">Deinococcus aquiradiocola</name>
    <dbReference type="NCBI Taxonomy" id="393059"/>
    <lineage>
        <taxon>Bacteria</taxon>
        <taxon>Thermotogati</taxon>
        <taxon>Deinococcota</taxon>
        <taxon>Deinococci</taxon>
        <taxon>Deinococcales</taxon>
        <taxon>Deinococcaceae</taxon>
        <taxon>Deinococcus</taxon>
    </lineage>
</organism>